<dbReference type="Proteomes" id="UP001239782">
    <property type="component" value="Chromosome"/>
</dbReference>
<accession>A0AA51X572</accession>
<evidence type="ECO:0000256" key="1">
    <source>
        <dbReference type="SAM" id="SignalP"/>
    </source>
</evidence>
<dbReference type="SUPFAM" id="SSF48452">
    <property type="entry name" value="TPR-like"/>
    <property type="match status" value="1"/>
</dbReference>
<dbReference type="RefSeq" id="WP_309200735.1">
    <property type="nucleotide sequence ID" value="NZ_CP133548.1"/>
</dbReference>
<dbReference type="KEGG" id="plei:Q9312_10190"/>
<name>A0AA51X572_9GAMM</name>
<dbReference type="InterPro" id="IPR011990">
    <property type="entry name" value="TPR-like_helical_dom_sf"/>
</dbReference>
<dbReference type="Gene3D" id="1.25.40.10">
    <property type="entry name" value="Tetratricopeptide repeat domain"/>
    <property type="match status" value="2"/>
</dbReference>
<sequence length="391" mass="44582">MVRYILLVSLSAFLGLISCTSQPVQIQTLKERESRLDWSLPSGFDNTTKIPDETQLFSLSDAQINEFKRFLKKKDIAVLPGHQQVSEYLKTMTANFNYYGKTFLASDAFRLQKGNCMALAILTTAIANVHNIDIDYEKIHAEPVYQKQGSIVIRGDHVRSKLIDPNFQLADKAFVIEKPSIVVDYFPSYGGQRGAAVKRAEFLAMIYSNLAAEAYVEKDYNTSYYSAKRSLNYDQNYAPSINILALTLKRKGHLARAEKVFQYGYQKSPINVELLSNYKDFLVTMGNQALADKVDQKLRSVDLPNPFDYIKLGFDYLDREQPKLAEEIFRKATVIAPYLHQSYFGLALTYLQMDQSKDAQYWLEKAMSSSFQSEIREQYRAKIQAISIGNG</sequence>
<organism evidence="2 3">
    <name type="scientific">Pleionea litopenaei</name>
    <dbReference type="NCBI Taxonomy" id="3070815"/>
    <lineage>
        <taxon>Bacteria</taxon>
        <taxon>Pseudomonadati</taxon>
        <taxon>Pseudomonadota</taxon>
        <taxon>Gammaproteobacteria</taxon>
        <taxon>Oceanospirillales</taxon>
        <taxon>Pleioneaceae</taxon>
        <taxon>Pleionea</taxon>
    </lineage>
</organism>
<keyword evidence="3" id="KW-1185">Reference proteome</keyword>
<dbReference type="PROSITE" id="PS51257">
    <property type="entry name" value="PROKAR_LIPOPROTEIN"/>
    <property type="match status" value="1"/>
</dbReference>
<dbReference type="AlphaFoldDB" id="A0AA51X572"/>
<evidence type="ECO:0008006" key="4">
    <source>
        <dbReference type="Google" id="ProtNLM"/>
    </source>
</evidence>
<protein>
    <recommendedName>
        <fullName evidence="4">Tetratricopeptide repeat protein</fullName>
    </recommendedName>
</protein>
<keyword evidence="1" id="KW-0732">Signal</keyword>
<reference evidence="2 3" key="1">
    <citation type="submission" date="2023-08" db="EMBL/GenBank/DDBJ databases">
        <title>Pleionea litopenaei sp. nov., isolated from stomach of juvenile Litopenaeus vannamei.</title>
        <authorList>
            <person name="Rho A.M."/>
            <person name="Hwang C.Y."/>
        </authorList>
    </citation>
    <scope>NUCLEOTIDE SEQUENCE [LARGE SCALE GENOMIC DNA]</scope>
    <source>
        <strain evidence="2 3">HL-JVS1</strain>
    </source>
</reference>
<proteinExistence type="predicted"/>
<evidence type="ECO:0000313" key="3">
    <source>
        <dbReference type="Proteomes" id="UP001239782"/>
    </source>
</evidence>
<gene>
    <name evidence="2" type="ORF">Q9312_10190</name>
</gene>
<evidence type="ECO:0000313" key="2">
    <source>
        <dbReference type="EMBL" id="WMS85582.1"/>
    </source>
</evidence>
<feature type="signal peptide" evidence="1">
    <location>
        <begin position="1"/>
        <end position="23"/>
    </location>
</feature>
<feature type="chain" id="PRO_5041293680" description="Tetratricopeptide repeat protein" evidence="1">
    <location>
        <begin position="24"/>
        <end position="391"/>
    </location>
</feature>
<dbReference type="EMBL" id="CP133548">
    <property type="protein sequence ID" value="WMS85582.1"/>
    <property type="molecule type" value="Genomic_DNA"/>
</dbReference>